<evidence type="ECO:0000256" key="1">
    <source>
        <dbReference type="SAM" id="MobiDB-lite"/>
    </source>
</evidence>
<dbReference type="SUPFAM" id="SSF47459">
    <property type="entry name" value="HLH, helix-loop-helix DNA-binding domain"/>
    <property type="match status" value="1"/>
</dbReference>
<feature type="region of interest" description="Disordered" evidence="1">
    <location>
        <begin position="69"/>
        <end position="88"/>
    </location>
</feature>
<accession>A0A0V0U7T8</accession>
<organism evidence="2 3">
    <name type="scientific">Trichinella murrelli</name>
    <dbReference type="NCBI Taxonomy" id="144512"/>
    <lineage>
        <taxon>Eukaryota</taxon>
        <taxon>Metazoa</taxon>
        <taxon>Ecdysozoa</taxon>
        <taxon>Nematoda</taxon>
        <taxon>Enoplea</taxon>
        <taxon>Dorylaimia</taxon>
        <taxon>Trichinellida</taxon>
        <taxon>Trichinellidae</taxon>
        <taxon>Trichinella</taxon>
    </lineage>
</organism>
<dbReference type="AlphaFoldDB" id="A0A0V0U7T8"/>
<name>A0A0V0U7T8_9BILA</name>
<reference evidence="2 3" key="1">
    <citation type="submission" date="2015-01" db="EMBL/GenBank/DDBJ databases">
        <title>Evolution of Trichinella species and genotypes.</title>
        <authorList>
            <person name="Korhonen P.K."/>
            <person name="Edoardo P."/>
            <person name="Giuseppe L.R."/>
            <person name="Gasser R.B."/>
        </authorList>
    </citation>
    <scope>NUCLEOTIDE SEQUENCE [LARGE SCALE GENOMIC DNA]</scope>
    <source>
        <strain evidence="2">ISS417</strain>
    </source>
</reference>
<evidence type="ECO:0000313" key="3">
    <source>
        <dbReference type="Proteomes" id="UP000055048"/>
    </source>
</evidence>
<dbReference type="OrthoDB" id="10047910at2759"/>
<keyword evidence="2" id="KW-0238">DNA-binding</keyword>
<comment type="caution">
    <text evidence="2">The sequence shown here is derived from an EMBL/GenBank/DDBJ whole genome shotgun (WGS) entry which is preliminary data.</text>
</comment>
<dbReference type="InterPro" id="IPR036638">
    <property type="entry name" value="HLH_DNA-bd_sf"/>
</dbReference>
<keyword evidence="3" id="KW-1185">Reference proteome</keyword>
<protein>
    <submittedName>
        <fullName evidence="2">DNA-binding protein inhibitor ID-1</fullName>
    </submittedName>
</protein>
<dbReference type="Gene3D" id="4.10.280.10">
    <property type="entry name" value="Helix-loop-helix DNA-binding domain"/>
    <property type="match status" value="1"/>
</dbReference>
<sequence length="88" mass="9728">MSQAIVSDDPVNPVDISSPSLKRSAEAAATLNQLKQLVPSLRSRRNASDDLEFLQHIIDYIHHLQKQLNSDNNVKSQQPNSGVASQNH</sequence>
<proteinExistence type="predicted"/>
<evidence type="ECO:0000313" key="2">
    <source>
        <dbReference type="EMBL" id="KRX46819.1"/>
    </source>
</evidence>
<dbReference type="EMBL" id="JYDJ01000051">
    <property type="protein sequence ID" value="KRX46819.1"/>
    <property type="molecule type" value="Genomic_DNA"/>
</dbReference>
<gene>
    <name evidence="2" type="primary">ID1</name>
    <name evidence="2" type="ORF">T05_1824</name>
</gene>
<dbReference type="GO" id="GO:0046983">
    <property type="term" value="F:protein dimerization activity"/>
    <property type="evidence" value="ECO:0007669"/>
    <property type="project" value="InterPro"/>
</dbReference>
<dbReference type="Proteomes" id="UP000055048">
    <property type="component" value="Unassembled WGS sequence"/>
</dbReference>
<dbReference type="GO" id="GO:0003677">
    <property type="term" value="F:DNA binding"/>
    <property type="evidence" value="ECO:0007669"/>
    <property type="project" value="UniProtKB-KW"/>
</dbReference>